<accession>A0A5J5EV54</accession>
<evidence type="ECO:0000259" key="1">
    <source>
        <dbReference type="PROSITE" id="PS50097"/>
    </source>
</evidence>
<dbReference type="EMBL" id="VXIS01000109">
    <property type="protein sequence ID" value="KAA8904401.1"/>
    <property type="molecule type" value="Genomic_DNA"/>
</dbReference>
<dbReference type="AlphaFoldDB" id="A0A5J5EV54"/>
<dbReference type="InParanoid" id="A0A5J5EV54"/>
<gene>
    <name evidence="2" type="ORF">FN846DRAFT_952865</name>
</gene>
<dbReference type="OrthoDB" id="6359816at2759"/>
<organism evidence="2 3">
    <name type="scientific">Sphaerosporella brunnea</name>
    <dbReference type="NCBI Taxonomy" id="1250544"/>
    <lineage>
        <taxon>Eukaryota</taxon>
        <taxon>Fungi</taxon>
        <taxon>Dikarya</taxon>
        <taxon>Ascomycota</taxon>
        <taxon>Pezizomycotina</taxon>
        <taxon>Pezizomycetes</taxon>
        <taxon>Pezizales</taxon>
        <taxon>Pyronemataceae</taxon>
        <taxon>Sphaerosporella</taxon>
    </lineage>
</organism>
<proteinExistence type="predicted"/>
<dbReference type="PROSITE" id="PS50097">
    <property type="entry name" value="BTB"/>
    <property type="match status" value="1"/>
</dbReference>
<dbReference type="InterPro" id="IPR000210">
    <property type="entry name" value="BTB/POZ_dom"/>
</dbReference>
<dbReference type="PANTHER" id="PTHR47843">
    <property type="entry name" value="BTB DOMAIN-CONTAINING PROTEIN-RELATED"/>
    <property type="match status" value="1"/>
</dbReference>
<name>A0A5J5EV54_9PEZI</name>
<keyword evidence="3" id="KW-1185">Reference proteome</keyword>
<evidence type="ECO:0000313" key="2">
    <source>
        <dbReference type="EMBL" id="KAA8904401.1"/>
    </source>
</evidence>
<feature type="domain" description="BTB" evidence="1">
    <location>
        <begin position="8"/>
        <end position="79"/>
    </location>
</feature>
<evidence type="ECO:0000313" key="3">
    <source>
        <dbReference type="Proteomes" id="UP000326924"/>
    </source>
</evidence>
<reference evidence="2 3" key="1">
    <citation type="submission" date="2019-09" db="EMBL/GenBank/DDBJ databases">
        <title>Draft genome of the ectomycorrhizal ascomycete Sphaerosporella brunnea.</title>
        <authorList>
            <consortium name="DOE Joint Genome Institute"/>
            <person name="Benucci G.M."/>
            <person name="Marozzi G."/>
            <person name="Antonielli L."/>
            <person name="Sanchez S."/>
            <person name="Marco P."/>
            <person name="Wang X."/>
            <person name="Falini L.B."/>
            <person name="Barry K."/>
            <person name="Haridas S."/>
            <person name="Lipzen A."/>
            <person name="Labutti K."/>
            <person name="Grigoriev I.V."/>
            <person name="Murat C."/>
            <person name="Martin F."/>
            <person name="Albertini E."/>
            <person name="Donnini D."/>
            <person name="Bonito G."/>
        </authorList>
    </citation>
    <scope>NUCLEOTIDE SEQUENCE [LARGE SCALE GENOMIC DNA]</scope>
    <source>
        <strain evidence="2 3">Sb_GMNB300</strain>
    </source>
</reference>
<protein>
    <recommendedName>
        <fullName evidence="1">BTB domain-containing protein</fullName>
    </recommendedName>
</protein>
<sequence>MSFASFLSSPTLRVRICPPHPEAEEKLYTVHRSLLKAHTNLLNGVKPRETSLTLGPTTSPAAFEAVLEFLYTHSYALPAEYEAANGHGGKETPSPILAAAMQGAIGVWGKPAAIHDHHSASRNISSYQSELFPDLRNGYSTLAVEAEGQAAASSPSPLPPLSPTFSSHEPVLAEKPALVLKRSTPTSRLAAHLDVYALARLYAVGKLISVSLANIKQEVVASPEILHELVRVVYGTKHKNEELRAFVVGIVQEHWERLKKEKVIEVLLKEGGEFVLDVFSKIRGF</sequence>
<comment type="caution">
    <text evidence="2">The sequence shown here is derived from an EMBL/GenBank/DDBJ whole genome shotgun (WGS) entry which is preliminary data.</text>
</comment>
<dbReference type="PANTHER" id="PTHR47843:SF5">
    <property type="entry name" value="BTB_POZ DOMAIN PROTEIN"/>
    <property type="match status" value="1"/>
</dbReference>
<dbReference type="Proteomes" id="UP000326924">
    <property type="component" value="Unassembled WGS sequence"/>
</dbReference>